<organism evidence="3 4">
    <name type="scientific">Pseudomonas anguilliseptica</name>
    <dbReference type="NCBI Taxonomy" id="53406"/>
    <lineage>
        <taxon>Bacteria</taxon>
        <taxon>Pseudomonadati</taxon>
        <taxon>Pseudomonadota</taxon>
        <taxon>Gammaproteobacteria</taxon>
        <taxon>Pseudomonadales</taxon>
        <taxon>Pseudomonadaceae</taxon>
        <taxon>Pseudomonas</taxon>
    </lineage>
</organism>
<dbReference type="Proteomes" id="UP000242849">
    <property type="component" value="Unassembled WGS sequence"/>
</dbReference>
<evidence type="ECO:0000256" key="2">
    <source>
        <dbReference type="SAM" id="Phobius"/>
    </source>
</evidence>
<gene>
    <name evidence="3" type="ORF">SAMN05421553_0292</name>
</gene>
<protein>
    <submittedName>
        <fullName evidence="3">Uncharacterized protein</fullName>
    </submittedName>
</protein>
<keyword evidence="4" id="KW-1185">Reference proteome</keyword>
<feature type="compositionally biased region" description="Low complexity" evidence="1">
    <location>
        <begin position="96"/>
        <end position="108"/>
    </location>
</feature>
<reference evidence="4" key="1">
    <citation type="submission" date="2016-10" db="EMBL/GenBank/DDBJ databases">
        <authorList>
            <person name="Varghese N."/>
            <person name="Submissions S."/>
        </authorList>
    </citation>
    <scope>NUCLEOTIDE SEQUENCE [LARGE SCALE GENOMIC DNA]</scope>
    <source>
        <strain evidence="4">DSM 12111</strain>
    </source>
</reference>
<dbReference type="OrthoDB" id="6871963at2"/>
<dbReference type="EMBL" id="FNSC01000001">
    <property type="protein sequence ID" value="SEC08220.1"/>
    <property type="molecule type" value="Genomic_DNA"/>
</dbReference>
<keyword evidence="2" id="KW-0812">Transmembrane</keyword>
<feature type="region of interest" description="Disordered" evidence="1">
    <location>
        <begin position="78"/>
        <end position="119"/>
    </location>
</feature>
<keyword evidence="2" id="KW-1133">Transmembrane helix</keyword>
<name>A0A1H4PLQ1_PSEAG</name>
<sequence length="187" mass="20921">MKADRDDAPQYFQRISQRKGIASVIPWLIGTIVTAGSLHILSNVVLQDTVQNLASQKPKPKETPQPIAEIYKPEPAKVSSQDWEKIVEEQAKLDAARQAQNRQAQSQKIQEEQEEQERKANAAISILNAQNFGEGVTEQTQAKTDRTRPKEIVVVGTEKRKSRYCPGGEGSLMRRNCKAAVELNSRN</sequence>
<evidence type="ECO:0000313" key="3">
    <source>
        <dbReference type="EMBL" id="SEC08220.1"/>
    </source>
</evidence>
<feature type="transmembrane region" description="Helical" evidence="2">
    <location>
        <begin position="21"/>
        <end position="41"/>
    </location>
</feature>
<accession>A0A1H4PLQ1</accession>
<evidence type="ECO:0000313" key="4">
    <source>
        <dbReference type="Proteomes" id="UP000242849"/>
    </source>
</evidence>
<proteinExistence type="predicted"/>
<dbReference type="RefSeq" id="WP_090375750.1">
    <property type="nucleotide sequence ID" value="NZ_FNSC01000001.1"/>
</dbReference>
<keyword evidence="2" id="KW-0472">Membrane</keyword>
<dbReference type="AlphaFoldDB" id="A0A1H4PLQ1"/>
<feature type="compositionally biased region" description="Basic and acidic residues" evidence="1">
    <location>
        <begin position="82"/>
        <end position="95"/>
    </location>
</feature>
<evidence type="ECO:0000256" key="1">
    <source>
        <dbReference type="SAM" id="MobiDB-lite"/>
    </source>
</evidence>